<dbReference type="KEGG" id="vg:18502999"/>
<sequence>MMQPAGGYPVQQQQQMQPQLIAPGSYDFGAFMQKIQQLLAMRGADGNPLVDAPYLNSVSVRVGQAFGATVQAITDLAQNQAMIDHAISIMVSENRWA</sequence>
<evidence type="ECO:0000313" key="1">
    <source>
        <dbReference type="EMBL" id="AHJ10736.1"/>
    </source>
</evidence>
<protein>
    <submittedName>
        <fullName evidence="1">Uncharacterized protein</fullName>
    </submittedName>
</protein>
<organism evidence="1 2">
    <name type="scientific">Rhizobium phage vB_RglS_P106B</name>
    <dbReference type="NCBI Taxonomy" id="1458697"/>
    <lineage>
        <taxon>Viruses</taxon>
        <taxon>Duplodnaviria</taxon>
        <taxon>Heunggongvirae</taxon>
        <taxon>Uroviricota</taxon>
        <taxon>Caudoviricetes</taxon>
        <taxon>Rigallicvirus</taxon>
        <taxon>Rigallicvirus P106B</taxon>
    </lineage>
</organism>
<proteinExistence type="predicted"/>
<dbReference type="EMBL" id="KF977490">
    <property type="protein sequence ID" value="AHJ10736.1"/>
    <property type="molecule type" value="Genomic_DNA"/>
</dbReference>
<dbReference type="RefSeq" id="YP_009005979.1">
    <property type="nucleotide sequence ID" value="NC_023566.1"/>
</dbReference>
<keyword evidence="2" id="KW-1185">Reference proteome</keyword>
<gene>
    <name evidence="1" type="ORF">P106B_53</name>
</gene>
<evidence type="ECO:0000313" key="2">
    <source>
        <dbReference type="Proteomes" id="UP000019367"/>
    </source>
</evidence>
<dbReference type="GeneID" id="18502999"/>
<dbReference type="Proteomes" id="UP000019367">
    <property type="component" value="Segment"/>
</dbReference>
<reference evidence="1 2" key="1">
    <citation type="journal article" date="2015" name="Microbiology">
        <title>Genomic and phenotypic characterization of Rhizobium gallicum phage vB_RglS_P106B.</title>
        <authorList>
            <person name="Halmillawewa A.P."/>
            <person name="Restrepo-Cordoba M."/>
            <person name="Yost C.K."/>
            <person name="Hynes M.F."/>
        </authorList>
    </citation>
    <scope>NUCLEOTIDE SEQUENCE [LARGE SCALE GENOMIC DNA]</scope>
</reference>
<accession>W6EKH7</accession>
<name>W6EKH7_9CAUD</name>